<name>A0AAD8XY71_9STRA</name>
<proteinExistence type="inferred from homology"/>
<dbReference type="Proteomes" id="UP001224775">
    <property type="component" value="Unassembled WGS sequence"/>
</dbReference>
<feature type="signal peptide" evidence="13">
    <location>
        <begin position="1"/>
        <end position="18"/>
    </location>
</feature>
<comment type="similarity">
    <text evidence="4 12">Belongs to the uroporphyrinogen decarboxylase family.</text>
</comment>
<accession>A0AAD8XY71</accession>
<feature type="domain" description="Uroporphyrinogen decarboxylase (URO-D)" evidence="15">
    <location>
        <begin position="192"/>
        <end position="208"/>
    </location>
</feature>
<dbReference type="PROSITE" id="PS00907">
    <property type="entry name" value="UROD_2"/>
    <property type="match status" value="1"/>
</dbReference>
<evidence type="ECO:0000259" key="14">
    <source>
        <dbReference type="PROSITE" id="PS00906"/>
    </source>
</evidence>
<dbReference type="PANTHER" id="PTHR21091">
    <property type="entry name" value="METHYLTETRAHYDROFOLATE:HOMOCYSTEINE METHYLTRANSFERASE RELATED"/>
    <property type="match status" value="1"/>
</dbReference>
<comment type="caution">
    <text evidence="16">The sequence shown here is derived from an EMBL/GenBank/DDBJ whole genome shotgun (WGS) entry which is preliminary data.</text>
</comment>
<gene>
    <name evidence="16" type="ORF">QTG54_013803</name>
</gene>
<evidence type="ECO:0000256" key="7">
    <source>
        <dbReference type="ARBA" id="ARBA00022793"/>
    </source>
</evidence>
<dbReference type="AlphaFoldDB" id="A0AAD8XY71"/>
<organism evidence="16 17">
    <name type="scientific">Skeletonema marinoi</name>
    <dbReference type="NCBI Taxonomy" id="267567"/>
    <lineage>
        <taxon>Eukaryota</taxon>
        <taxon>Sar</taxon>
        <taxon>Stramenopiles</taxon>
        <taxon>Ochrophyta</taxon>
        <taxon>Bacillariophyta</taxon>
        <taxon>Coscinodiscophyceae</taxon>
        <taxon>Thalassiosirophycidae</taxon>
        <taxon>Thalassiosirales</taxon>
        <taxon>Skeletonemataceae</taxon>
        <taxon>Skeletonema</taxon>
        <taxon>Skeletonema marinoi-dohrnii complex</taxon>
    </lineage>
</organism>
<dbReference type="EC" id="4.1.1.37" evidence="6 11"/>
<dbReference type="FunFam" id="3.20.20.210:FF:000006">
    <property type="entry name" value="Uroporphyrinogen decarboxylase"/>
    <property type="match status" value="1"/>
</dbReference>
<evidence type="ECO:0000256" key="6">
    <source>
        <dbReference type="ARBA" id="ARBA00012288"/>
    </source>
</evidence>
<dbReference type="CDD" id="cd00717">
    <property type="entry name" value="URO-D"/>
    <property type="match status" value="1"/>
</dbReference>
<dbReference type="InterPro" id="IPR006361">
    <property type="entry name" value="Uroporphyrinogen_deCO2ase_HemE"/>
</dbReference>
<feature type="chain" id="PRO_5041922216" description="Uroporphyrinogen decarboxylase" evidence="13">
    <location>
        <begin position="19"/>
        <end position="405"/>
    </location>
</feature>
<dbReference type="GO" id="GO:0009507">
    <property type="term" value="C:chloroplast"/>
    <property type="evidence" value="ECO:0007669"/>
    <property type="project" value="UniProtKB-SubCell"/>
</dbReference>
<comment type="subunit">
    <text evidence="5">Homodimer.</text>
</comment>
<keyword evidence="8 11" id="KW-0456">Lyase</keyword>
<dbReference type="GO" id="GO:0006779">
    <property type="term" value="P:porphyrin-containing compound biosynthetic process"/>
    <property type="evidence" value="ECO:0007669"/>
    <property type="project" value="UniProtKB-KW"/>
</dbReference>
<evidence type="ECO:0000256" key="2">
    <source>
        <dbReference type="ARBA" id="ARBA00004229"/>
    </source>
</evidence>
<dbReference type="GO" id="GO:0004853">
    <property type="term" value="F:uroporphyrinogen decarboxylase activity"/>
    <property type="evidence" value="ECO:0007669"/>
    <property type="project" value="UniProtKB-EC"/>
</dbReference>
<dbReference type="NCBIfam" id="TIGR01464">
    <property type="entry name" value="hemE"/>
    <property type="match status" value="1"/>
</dbReference>
<evidence type="ECO:0000256" key="11">
    <source>
        <dbReference type="RuleBase" id="RU000554"/>
    </source>
</evidence>
<keyword evidence="17" id="KW-1185">Reference proteome</keyword>
<comment type="subcellular location">
    <subcellularLocation>
        <location evidence="2">Plastid</location>
        <location evidence="2">Chloroplast</location>
    </subcellularLocation>
</comment>
<dbReference type="SUPFAM" id="SSF51726">
    <property type="entry name" value="UROD/MetE-like"/>
    <property type="match status" value="1"/>
</dbReference>
<evidence type="ECO:0000256" key="12">
    <source>
        <dbReference type="RuleBase" id="RU004169"/>
    </source>
</evidence>
<comment type="catalytic activity">
    <reaction evidence="10 11">
        <text>uroporphyrinogen III + 4 H(+) = coproporphyrinogen III + 4 CO2</text>
        <dbReference type="Rhea" id="RHEA:19865"/>
        <dbReference type="ChEBI" id="CHEBI:15378"/>
        <dbReference type="ChEBI" id="CHEBI:16526"/>
        <dbReference type="ChEBI" id="CHEBI:57308"/>
        <dbReference type="ChEBI" id="CHEBI:57309"/>
        <dbReference type="EC" id="4.1.1.37"/>
    </reaction>
</comment>
<dbReference type="InterPro" id="IPR000257">
    <property type="entry name" value="Uroporphyrinogen_deCOase"/>
</dbReference>
<dbReference type="PROSITE" id="PS00906">
    <property type="entry name" value="UROD_1"/>
    <property type="match status" value="1"/>
</dbReference>
<evidence type="ECO:0000256" key="3">
    <source>
        <dbReference type="ARBA" id="ARBA00004804"/>
    </source>
</evidence>
<comment type="function">
    <text evidence="1">Catalyzes the decarboxylation of four acetate groups of uroporphyrinogen-III to yield coproporphyrinogen-III.</text>
</comment>
<evidence type="ECO:0000259" key="15">
    <source>
        <dbReference type="PROSITE" id="PS00907"/>
    </source>
</evidence>
<evidence type="ECO:0000256" key="8">
    <source>
        <dbReference type="ARBA" id="ARBA00023239"/>
    </source>
</evidence>
<sequence length="405" mass="44340">MIFPRALLSIALLATSSAFAPASSHPRSALLCIHSTTEAAAVQEDVASNAGDRDILIRAARGEQVDRTPVWLMRQAGRYMSDFRQYSDKYPFRERSETPSMAIELSLQCHRAYGMDGIIMFSDILTPLPTLGIEFDVVKGIGPVISTEVRNDEDVAKLADVADVDFDKTLPFIREILGTLSKEAEEANTSLIGFVGAPFTLASYTIEGKSSKHCLRTKKMMMADDDGSSTAMATFLDKLATMIGNYGCHQIECGAQVIQVFESWAHQLSPKQFEQFAKPAAQKAIKIIKEKYPDVPVIYFANGGSSYLECQRDMGADMIAVDWSVDMAEARKILGPDIPISGNVDPTILFGTKEQIEEAVRECIDKAGGPGKHLLNLGHGVMQGTPEEAVGWLVDECKRYKGKDA</sequence>
<dbReference type="EMBL" id="JATAAI010000033">
    <property type="protein sequence ID" value="KAK1735640.1"/>
    <property type="molecule type" value="Genomic_DNA"/>
</dbReference>
<evidence type="ECO:0000256" key="10">
    <source>
        <dbReference type="ARBA" id="ARBA00048033"/>
    </source>
</evidence>
<protein>
    <recommendedName>
        <fullName evidence="6 11">Uroporphyrinogen decarboxylase</fullName>
        <ecNumber evidence="6 11">4.1.1.37</ecNumber>
    </recommendedName>
</protein>
<evidence type="ECO:0000256" key="1">
    <source>
        <dbReference type="ARBA" id="ARBA00002448"/>
    </source>
</evidence>
<keyword evidence="7 11" id="KW-0210">Decarboxylase</keyword>
<feature type="domain" description="Uroporphyrinogen decarboxylase (URO-D)" evidence="14">
    <location>
        <begin position="69"/>
        <end position="78"/>
    </location>
</feature>
<dbReference type="InterPro" id="IPR038071">
    <property type="entry name" value="UROD/MetE-like_sf"/>
</dbReference>
<evidence type="ECO:0000313" key="17">
    <source>
        <dbReference type="Proteomes" id="UP001224775"/>
    </source>
</evidence>
<evidence type="ECO:0000256" key="4">
    <source>
        <dbReference type="ARBA" id="ARBA00009935"/>
    </source>
</evidence>
<evidence type="ECO:0000256" key="5">
    <source>
        <dbReference type="ARBA" id="ARBA00011738"/>
    </source>
</evidence>
<dbReference type="PANTHER" id="PTHR21091:SF174">
    <property type="entry name" value="UROPORPHYRINOGEN DECARBOXYLASE"/>
    <property type="match status" value="1"/>
</dbReference>
<keyword evidence="9 11" id="KW-0627">Porphyrin biosynthesis</keyword>
<dbReference type="Pfam" id="PF01208">
    <property type="entry name" value="URO-D"/>
    <property type="match status" value="1"/>
</dbReference>
<keyword evidence="13" id="KW-0732">Signal</keyword>
<evidence type="ECO:0000256" key="9">
    <source>
        <dbReference type="ARBA" id="ARBA00023244"/>
    </source>
</evidence>
<reference evidence="16" key="1">
    <citation type="submission" date="2023-06" db="EMBL/GenBank/DDBJ databases">
        <title>Survivors Of The Sea: Transcriptome response of Skeletonema marinoi to long-term dormancy.</title>
        <authorList>
            <person name="Pinder M.I.M."/>
            <person name="Kourtchenko O."/>
            <person name="Robertson E.K."/>
            <person name="Larsson T."/>
            <person name="Maumus F."/>
            <person name="Osuna-Cruz C.M."/>
            <person name="Vancaester E."/>
            <person name="Stenow R."/>
            <person name="Vandepoele K."/>
            <person name="Ploug H."/>
            <person name="Bruchert V."/>
            <person name="Godhe A."/>
            <person name="Topel M."/>
        </authorList>
    </citation>
    <scope>NUCLEOTIDE SEQUENCE</scope>
    <source>
        <strain evidence="16">R05AC</strain>
    </source>
</reference>
<dbReference type="Gene3D" id="3.20.20.210">
    <property type="match status" value="1"/>
</dbReference>
<evidence type="ECO:0000256" key="13">
    <source>
        <dbReference type="SAM" id="SignalP"/>
    </source>
</evidence>
<evidence type="ECO:0000313" key="16">
    <source>
        <dbReference type="EMBL" id="KAK1735640.1"/>
    </source>
</evidence>
<comment type="pathway">
    <text evidence="3 11">Porphyrin-containing compound metabolism; protoporphyrin-IX biosynthesis; coproporphyrinogen-III from 5-aminolevulinate: step 4/4.</text>
</comment>